<organism evidence="3 4">
    <name type="scientific">Gordonia rhizosphera NBRC 16068</name>
    <dbReference type="NCBI Taxonomy" id="1108045"/>
    <lineage>
        <taxon>Bacteria</taxon>
        <taxon>Bacillati</taxon>
        <taxon>Actinomycetota</taxon>
        <taxon>Actinomycetes</taxon>
        <taxon>Mycobacteriales</taxon>
        <taxon>Gordoniaceae</taxon>
        <taxon>Gordonia</taxon>
    </lineage>
</organism>
<dbReference type="Gene3D" id="3.10.450.50">
    <property type="match status" value="1"/>
</dbReference>
<feature type="compositionally biased region" description="Polar residues" evidence="1">
    <location>
        <begin position="172"/>
        <end position="181"/>
    </location>
</feature>
<protein>
    <recommendedName>
        <fullName evidence="2">SnoaL-like domain-containing protein</fullName>
    </recommendedName>
</protein>
<gene>
    <name evidence="3" type="ORF">GORHZ_012_00060</name>
</gene>
<dbReference type="RefSeq" id="WP_006329489.1">
    <property type="nucleotide sequence ID" value="NZ_BAHC01000012.1"/>
</dbReference>
<dbReference type="STRING" id="1108045.GORHZ_012_00060"/>
<comment type="caution">
    <text evidence="3">The sequence shown here is derived from an EMBL/GenBank/DDBJ whole genome shotgun (WGS) entry which is preliminary data.</text>
</comment>
<evidence type="ECO:0000313" key="4">
    <source>
        <dbReference type="Proteomes" id="UP000008363"/>
    </source>
</evidence>
<dbReference type="Proteomes" id="UP000008363">
    <property type="component" value="Unassembled WGS sequence"/>
</dbReference>
<evidence type="ECO:0000256" key="1">
    <source>
        <dbReference type="SAM" id="MobiDB-lite"/>
    </source>
</evidence>
<sequence>MPDDHGVDDRLGVLLAKDEIRDMAMRYALAVDDHDIDTVVGLFTCDGIFDVSGEIARGHAEIRDSFVASMGRFHTMLHTPEIHLVTIDSSDTAHGRATGHAELAFRDTLMLTAYRYADRYARVAGHWRFAERRVRFMYAVPAESMNTSFRTRQRIRWPQTRHRDADYPESAPTWTTFRDNR</sequence>
<dbReference type="SUPFAM" id="SSF54427">
    <property type="entry name" value="NTF2-like"/>
    <property type="match status" value="1"/>
</dbReference>
<dbReference type="InterPro" id="IPR032710">
    <property type="entry name" value="NTF2-like_dom_sf"/>
</dbReference>
<feature type="region of interest" description="Disordered" evidence="1">
    <location>
        <begin position="160"/>
        <end position="181"/>
    </location>
</feature>
<keyword evidence="4" id="KW-1185">Reference proteome</keyword>
<dbReference type="eggNOG" id="COG4319">
    <property type="taxonomic scope" value="Bacteria"/>
</dbReference>
<dbReference type="AlphaFoldDB" id="K6W7T7"/>
<dbReference type="InterPro" id="IPR037401">
    <property type="entry name" value="SnoaL-like"/>
</dbReference>
<evidence type="ECO:0000313" key="3">
    <source>
        <dbReference type="EMBL" id="GAB88277.1"/>
    </source>
</evidence>
<accession>K6W7T7</accession>
<name>K6W7T7_9ACTN</name>
<reference evidence="3 4" key="1">
    <citation type="submission" date="2012-08" db="EMBL/GenBank/DDBJ databases">
        <title>Whole genome shotgun sequence of Gordonia rhizosphera NBRC 16068.</title>
        <authorList>
            <person name="Takarada H."/>
            <person name="Isaki S."/>
            <person name="Hosoyama A."/>
            <person name="Tsuchikane K."/>
            <person name="Katsumata H."/>
            <person name="Baba S."/>
            <person name="Ohji S."/>
            <person name="Yamazaki S."/>
            <person name="Fujita N."/>
        </authorList>
    </citation>
    <scope>NUCLEOTIDE SEQUENCE [LARGE SCALE GENOMIC DNA]</scope>
    <source>
        <strain evidence="3 4">NBRC 16068</strain>
    </source>
</reference>
<evidence type="ECO:0000259" key="2">
    <source>
        <dbReference type="Pfam" id="PF13577"/>
    </source>
</evidence>
<feature type="domain" description="SnoaL-like" evidence="2">
    <location>
        <begin position="14"/>
        <end position="133"/>
    </location>
</feature>
<dbReference type="Pfam" id="PF13577">
    <property type="entry name" value="SnoaL_4"/>
    <property type="match status" value="1"/>
</dbReference>
<proteinExistence type="predicted"/>
<dbReference type="OrthoDB" id="1492465at2"/>
<dbReference type="EMBL" id="BAHC01000012">
    <property type="protein sequence ID" value="GAB88277.1"/>
    <property type="molecule type" value="Genomic_DNA"/>
</dbReference>